<comment type="pathway">
    <text evidence="2">Siderophore biosynthesis.</text>
</comment>
<evidence type="ECO:0000256" key="1">
    <source>
        <dbReference type="ARBA" id="ARBA00004275"/>
    </source>
</evidence>
<gene>
    <name evidence="8" type="ORF">B0T10DRAFT_606343</name>
</gene>
<keyword evidence="5" id="KW-0413">Isomerase</keyword>
<evidence type="ECO:0000256" key="4">
    <source>
        <dbReference type="ARBA" id="ARBA00023140"/>
    </source>
</evidence>
<organism evidence="8 9">
    <name type="scientific">Thelonectria olida</name>
    <dbReference type="NCBI Taxonomy" id="1576542"/>
    <lineage>
        <taxon>Eukaryota</taxon>
        <taxon>Fungi</taxon>
        <taxon>Dikarya</taxon>
        <taxon>Ascomycota</taxon>
        <taxon>Pezizomycotina</taxon>
        <taxon>Sordariomycetes</taxon>
        <taxon>Hypocreomycetidae</taxon>
        <taxon>Hypocreales</taxon>
        <taxon>Nectriaceae</taxon>
        <taxon>Thelonectria</taxon>
    </lineage>
</organism>
<evidence type="ECO:0000256" key="5">
    <source>
        <dbReference type="ARBA" id="ARBA00023235"/>
    </source>
</evidence>
<dbReference type="OrthoDB" id="2139957at2759"/>
<evidence type="ECO:0000256" key="3">
    <source>
        <dbReference type="ARBA" id="ARBA00005254"/>
    </source>
</evidence>
<dbReference type="CDD" id="cd06558">
    <property type="entry name" value="crotonase-like"/>
    <property type="match status" value="1"/>
</dbReference>
<dbReference type="InterPro" id="IPR001753">
    <property type="entry name" value="Enoyl-CoA_hydra/iso"/>
</dbReference>
<accession>A0A9P8W4A8</accession>
<dbReference type="GO" id="GO:0016829">
    <property type="term" value="F:lyase activity"/>
    <property type="evidence" value="ECO:0007669"/>
    <property type="project" value="UniProtKB-KW"/>
</dbReference>
<comment type="subcellular location">
    <subcellularLocation>
        <location evidence="1">Peroxisome</location>
    </subcellularLocation>
</comment>
<evidence type="ECO:0000313" key="9">
    <source>
        <dbReference type="Proteomes" id="UP000777438"/>
    </source>
</evidence>
<protein>
    <submittedName>
        <fullName evidence="8">Enoyl-CoA hydratase</fullName>
    </submittedName>
</protein>
<evidence type="ECO:0000256" key="2">
    <source>
        <dbReference type="ARBA" id="ARBA00004924"/>
    </source>
</evidence>
<evidence type="ECO:0000256" key="6">
    <source>
        <dbReference type="ARBA" id="ARBA00023239"/>
    </source>
</evidence>
<dbReference type="AlphaFoldDB" id="A0A9P8W4A8"/>
<comment type="caution">
    <text evidence="8">The sequence shown here is derived from an EMBL/GenBank/DDBJ whole genome shotgun (WGS) entry which is preliminary data.</text>
</comment>
<sequence length="277" mass="29792">MTKPRQFASPPPSCSTVELSFPAPHVMLVTISREHVMNAVTMQGHWEGDAVWNWFDGEPLLRVAILTGKGPKAFSAGQDLLEINQSKSDGTKLPSMPASGFLGLSRRVGKKPVIAAVNGYAFGGGFELALNCDLVVASPTAKFSLPEVKRGLYAGAGGLPRVVRTFGMQLAGEIALAGRILSAKELEQYGFLRVSASPDSLLDNALELANNVAEQSPDGIIVTRAGLRQAWETGSVERAAQLVDERYRQPLLEGENLRIGVEAFAKKKKPVWVPSKL</sequence>
<keyword evidence="4" id="KW-0576">Peroxisome</keyword>
<dbReference type="GO" id="GO:0005777">
    <property type="term" value="C:peroxisome"/>
    <property type="evidence" value="ECO:0007669"/>
    <property type="project" value="UniProtKB-SubCell"/>
</dbReference>
<dbReference type="PANTHER" id="PTHR11941:SF68">
    <property type="entry name" value="CARNITINYL-COA DEHYDRATASE"/>
    <property type="match status" value="1"/>
</dbReference>
<evidence type="ECO:0000313" key="8">
    <source>
        <dbReference type="EMBL" id="KAH6889854.1"/>
    </source>
</evidence>
<dbReference type="GO" id="GO:0006635">
    <property type="term" value="P:fatty acid beta-oxidation"/>
    <property type="evidence" value="ECO:0007669"/>
    <property type="project" value="TreeGrafter"/>
</dbReference>
<dbReference type="Gene3D" id="3.90.226.10">
    <property type="entry name" value="2-enoyl-CoA Hydratase, Chain A, domain 1"/>
    <property type="match status" value="1"/>
</dbReference>
<dbReference type="GO" id="GO:0005739">
    <property type="term" value="C:mitochondrion"/>
    <property type="evidence" value="ECO:0007669"/>
    <property type="project" value="TreeGrafter"/>
</dbReference>
<keyword evidence="9" id="KW-1185">Reference proteome</keyword>
<dbReference type="GO" id="GO:0016853">
    <property type="term" value="F:isomerase activity"/>
    <property type="evidence" value="ECO:0007669"/>
    <property type="project" value="UniProtKB-KW"/>
</dbReference>
<name>A0A9P8W4A8_9HYPO</name>
<dbReference type="Pfam" id="PF00378">
    <property type="entry name" value="ECH_1"/>
    <property type="match status" value="1"/>
</dbReference>
<dbReference type="SUPFAM" id="SSF52096">
    <property type="entry name" value="ClpP/crotonase"/>
    <property type="match status" value="1"/>
</dbReference>
<reference evidence="8 9" key="1">
    <citation type="journal article" date="2021" name="Nat. Commun.">
        <title>Genetic determinants of endophytism in the Arabidopsis root mycobiome.</title>
        <authorList>
            <person name="Mesny F."/>
            <person name="Miyauchi S."/>
            <person name="Thiergart T."/>
            <person name="Pickel B."/>
            <person name="Atanasova L."/>
            <person name="Karlsson M."/>
            <person name="Huettel B."/>
            <person name="Barry K.W."/>
            <person name="Haridas S."/>
            <person name="Chen C."/>
            <person name="Bauer D."/>
            <person name="Andreopoulos W."/>
            <person name="Pangilinan J."/>
            <person name="LaButti K."/>
            <person name="Riley R."/>
            <person name="Lipzen A."/>
            <person name="Clum A."/>
            <person name="Drula E."/>
            <person name="Henrissat B."/>
            <person name="Kohler A."/>
            <person name="Grigoriev I.V."/>
            <person name="Martin F.M."/>
            <person name="Hacquard S."/>
        </authorList>
    </citation>
    <scope>NUCLEOTIDE SEQUENCE [LARGE SCALE GENOMIC DNA]</scope>
    <source>
        <strain evidence="8 9">MPI-CAGE-CH-0241</strain>
    </source>
</reference>
<keyword evidence="6" id="KW-0456">Lyase</keyword>
<dbReference type="PROSITE" id="PS00166">
    <property type="entry name" value="ENOYL_COA_HYDRATASE"/>
    <property type="match status" value="1"/>
</dbReference>
<dbReference type="FunFam" id="3.90.226.10:FF:000074">
    <property type="entry name" value="Enoyl-CoA hydratase (AFU_orthologue AFUA_2G10650)"/>
    <property type="match status" value="1"/>
</dbReference>
<dbReference type="InterPro" id="IPR018376">
    <property type="entry name" value="Enoyl-CoA_hyd/isom_CS"/>
</dbReference>
<dbReference type="EMBL" id="JAGPYM010000010">
    <property type="protein sequence ID" value="KAH6889854.1"/>
    <property type="molecule type" value="Genomic_DNA"/>
</dbReference>
<evidence type="ECO:0000256" key="7">
    <source>
        <dbReference type="RuleBase" id="RU003707"/>
    </source>
</evidence>
<proteinExistence type="inferred from homology"/>
<dbReference type="InterPro" id="IPR029045">
    <property type="entry name" value="ClpP/crotonase-like_dom_sf"/>
</dbReference>
<comment type="similarity">
    <text evidence="3 7">Belongs to the enoyl-CoA hydratase/isomerase family.</text>
</comment>
<dbReference type="PANTHER" id="PTHR11941">
    <property type="entry name" value="ENOYL-COA HYDRATASE-RELATED"/>
    <property type="match status" value="1"/>
</dbReference>
<dbReference type="Proteomes" id="UP000777438">
    <property type="component" value="Unassembled WGS sequence"/>
</dbReference>